<dbReference type="InterPro" id="IPR042100">
    <property type="entry name" value="Bug_dom1"/>
</dbReference>
<comment type="similarity">
    <text evidence="1">Belongs to the UPF0065 (bug) family.</text>
</comment>
<proteinExistence type="inferred from homology"/>
<dbReference type="CDD" id="cd07012">
    <property type="entry name" value="PBP2_Bug_TTT"/>
    <property type="match status" value="1"/>
</dbReference>
<dbReference type="Gene3D" id="3.40.190.10">
    <property type="entry name" value="Periplasmic binding protein-like II"/>
    <property type="match status" value="1"/>
</dbReference>
<gene>
    <name evidence="3" type="ORF">GCM10023144_02130</name>
</gene>
<dbReference type="PANTHER" id="PTHR42928:SF5">
    <property type="entry name" value="BLR1237 PROTEIN"/>
    <property type="match status" value="1"/>
</dbReference>
<keyword evidence="4" id="KW-1185">Reference proteome</keyword>
<evidence type="ECO:0000256" key="2">
    <source>
        <dbReference type="SAM" id="SignalP"/>
    </source>
</evidence>
<dbReference type="EMBL" id="BAABFO010000001">
    <property type="protein sequence ID" value="GAA4322286.1"/>
    <property type="molecule type" value="Genomic_DNA"/>
</dbReference>
<comment type="caution">
    <text evidence="3">The sequence shown here is derived from an EMBL/GenBank/DDBJ whole genome shotgun (WGS) entry which is preliminary data.</text>
</comment>
<reference evidence="4" key="1">
    <citation type="journal article" date="2019" name="Int. J. Syst. Evol. Microbiol.">
        <title>The Global Catalogue of Microorganisms (GCM) 10K type strain sequencing project: providing services to taxonomists for standard genome sequencing and annotation.</title>
        <authorList>
            <consortium name="The Broad Institute Genomics Platform"/>
            <consortium name="The Broad Institute Genome Sequencing Center for Infectious Disease"/>
            <person name="Wu L."/>
            <person name="Ma J."/>
        </authorList>
    </citation>
    <scope>NUCLEOTIDE SEQUENCE [LARGE SCALE GENOMIC DNA]</scope>
    <source>
        <strain evidence="4">JCM 17666</strain>
    </source>
</reference>
<name>A0ABP8GDG2_9BURK</name>
<evidence type="ECO:0000256" key="1">
    <source>
        <dbReference type="ARBA" id="ARBA00006987"/>
    </source>
</evidence>
<dbReference type="Pfam" id="PF03401">
    <property type="entry name" value="TctC"/>
    <property type="match status" value="1"/>
</dbReference>
<dbReference type="PIRSF" id="PIRSF017082">
    <property type="entry name" value="YflP"/>
    <property type="match status" value="1"/>
</dbReference>
<keyword evidence="2" id="KW-0732">Signal</keyword>
<dbReference type="InterPro" id="IPR005064">
    <property type="entry name" value="BUG"/>
</dbReference>
<feature type="chain" id="PRO_5046257065" evidence="2">
    <location>
        <begin position="22"/>
        <end position="323"/>
    </location>
</feature>
<protein>
    <submittedName>
        <fullName evidence="3">Tripartite tricarboxylate transporter substrate binding protein</fullName>
    </submittedName>
</protein>
<sequence length="323" mass="34451">MRTFKWCIGAAIALATASAHAQTQEYPNRVVRFIVGFAPGGGTDIVARLLAQKLSESLGQQFVVENRPGATGMVGANAVAKAAPDGYTLLMAHVNSNAIAPTIAKKPLYDPVRDFALISYVGYVPNILVINAQRPFKSVADLVAAAKSSPKGLTFASPGVGSTNHLAGEMLAMGAGVKLVHVPYKGSSPAIVDLLGGQIDMNFDALSSVVPYLKDGRMRALAVTTPQRDPEYPDVPTMTESGFKQFEVTNWYGVAAPAGTPPAIVDRLNKEINRIVQEPEVVKKLDELGVRRNPMTPAQFQQFVEAEIAKYRTVAQATGISTD</sequence>
<dbReference type="SUPFAM" id="SSF53850">
    <property type="entry name" value="Periplasmic binding protein-like II"/>
    <property type="match status" value="1"/>
</dbReference>
<accession>A0ABP8GDG2</accession>
<dbReference type="RefSeq" id="WP_345245433.1">
    <property type="nucleotide sequence ID" value="NZ_BAABFO010000001.1"/>
</dbReference>
<organism evidence="3 4">
    <name type="scientific">Pigmentiphaga soli</name>
    <dbReference type="NCBI Taxonomy" id="1007095"/>
    <lineage>
        <taxon>Bacteria</taxon>
        <taxon>Pseudomonadati</taxon>
        <taxon>Pseudomonadota</taxon>
        <taxon>Betaproteobacteria</taxon>
        <taxon>Burkholderiales</taxon>
        <taxon>Alcaligenaceae</taxon>
        <taxon>Pigmentiphaga</taxon>
    </lineage>
</organism>
<dbReference type="Gene3D" id="3.40.190.150">
    <property type="entry name" value="Bordetella uptake gene, domain 1"/>
    <property type="match status" value="1"/>
</dbReference>
<dbReference type="PANTHER" id="PTHR42928">
    <property type="entry name" value="TRICARBOXYLATE-BINDING PROTEIN"/>
    <property type="match status" value="1"/>
</dbReference>
<feature type="signal peptide" evidence="2">
    <location>
        <begin position="1"/>
        <end position="21"/>
    </location>
</feature>
<dbReference type="Proteomes" id="UP001501671">
    <property type="component" value="Unassembled WGS sequence"/>
</dbReference>
<evidence type="ECO:0000313" key="3">
    <source>
        <dbReference type="EMBL" id="GAA4322286.1"/>
    </source>
</evidence>
<evidence type="ECO:0000313" key="4">
    <source>
        <dbReference type="Proteomes" id="UP001501671"/>
    </source>
</evidence>